<evidence type="ECO:0000259" key="6">
    <source>
        <dbReference type="Pfam" id="PF13515"/>
    </source>
</evidence>
<dbReference type="RefSeq" id="WP_121647655.1">
    <property type="nucleotide sequence ID" value="NZ_RCUX01000003.1"/>
</dbReference>
<gene>
    <name evidence="7" type="ORF">D9V32_04190</name>
</gene>
<evidence type="ECO:0000256" key="1">
    <source>
        <dbReference type="ARBA" id="ARBA00004141"/>
    </source>
</evidence>
<evidence type="ECO:0000313" key="7">
    <source>
        <dbReference type="EMBL" id="RLP76845.1"/>
    </source>
</evidence>
<dbReference type="EMBL" id="RCUX01000003">
    <property type="protein sequence ID" value="RLP76845.1"/>
    <property type="molecule type" value="Genomic_DNA"/>
</dbReference>
<name>A0A3L7A9W8_9MICO</name>
<accession>A0A3L7A9W8</accession>
<evidence type="ECO:0000256" key="5">
    <source>
        <dbReference type="SAM" id="Phobius"/>
    </source>
</evidence>
<organism evidence="7 8">
    <name type="scientific">Mycetocola tolaasinivorans</name>
    <dbReference type="NCBI Taxonomy" id="76635"/>
    <lineage>
        <taxon>Bacteria</taxon>
        <taxon>Bacillati</taxon>
        <taxon>Actinomycetota</taxon>
        <taxon>Actinomycetes</taxon>
        <taxon>Micrococcales</taxon>
        <taxon>Microbacteriaceae</taxon>
        <taxon>Mycetocola</taxon>
    </lineage>
</organism>
<dbReference type="InterPro" id="IPR049453">
    <property type="entry name" value="Memb_transporter_dom"/>
</dbReference>
<feature type="transmembrane region" description="Helical" evidence="5">
    <location>
        <begin position="140"/>
        <end position="160"/>
    </location>
</feature>
<evidence type="ECO:0000313" key="8">
    <source>
        <dbReference type="Proteomes" id="UP000272503"/>
    </source>
</evidence>
<keyword evidence="3 5" id="KW-1133">Transmembrane helix</keyword>
<keyword evidence="4 5" id="KW-0472">Membrane</keyword>
<dbReference type="OrthoDB" id="5176502at2"/>
<evidence type="ECO:0000256" key="4">
    <source>
        <dbReference type="ARBA" id="ARBA00023136"/>
    </source>
</evidence>
<feature type="transmembrane region" description="Helical" evidence="5">
    <location>
        <begin position="90"/>
        <end position="108"/>
    </location>
</feature>
<dbReference type="AlphaFoldDB" id="A0A3L7A9W8"/>
<proteinExistence type="predicted"/>
<feature type="transmembrane region" description="Helical" evidence="5">
    <location>
        <begin position="115"/>
        <end position="134"/>
    </location>
</feature>
<dbReference type="Proteomes" id="UP000272503">
    <property type="component" value="Unassembled WGS sequence"/>
</dbReference>
<comment type="caution">
    <text evidence="7">The sequence shown here is derived from an EMBL/GenBank/DDBJ whole genome shotgun (WGS) entry which is preliminary data.</text>
</comment>
<feature type="transmembrane region" description="Helical" evidence="5">
    <location>
        <begin position="38"/>
        <end position="56"/>
    </location>
</feature>
<evidence type="ECO:0000256" key="3">
    <source>
        <dbReference type="ARBA" id="ARBA00022989"/>
    </source>
</evidence>
<protein>
    <submittedName>
        <fullName evidence="7">FUSC family protein</fullName>
    </submittedName>
</protein>
<feature type="domain" description="Integral membrane bound transporter" evidence="6">
    <location>
        <begin position="28"/>
        <end position="150"/>
    </location>
</feature>
<feature type="transmembrane region" description="Helical" evidence="5">
    <location>
        <begin position="68"/>
        <end position="84"/>
    </location>
</feature>
<reference evidence="7 8" key="1">
    <citation type="submission" date="2018-10" db="EMBL/GenBank/DDBJ databases">
        <authorList>
            <person name="Li J."/>
        </authorList>
    </citation>
    <scope>NUCLEOTIDE SEQUENCE [LARGE SCALE GENOMIC DNA]</scope>
    <source>
        <strain evidence="7 8">IF 016277</strain>
    </source>
</reference>
<evidence type="ECO:0000256" key="2">
    <source>
        <dbReference type="ARBA" id="ARBA00022692"/>
    </source>
</evidence>
<comment type="subcellular location">
    <subcellularLocation>
        <location evidence="1">Membrane</location>
        <topology evidence="1">Multi-pass membrane protein</topology>
    </subcellularLocation>
</comment>
<keyword evidence="2 5" id="KW-0812">Transmembrane</keyword>
<dbReference type="GO" id="GO:0016020">
    <property type="term" value="C:membrane"/>
    <property type="evidence" value="ECO:0007669"/>
    <property type="project" value="UniProtKB-SubCell"/>
</dbReference>
<dbReference type="Pfam" id="PF13515">
    <property type="entry name" value="FUSC_2"/>
    <property type="match status" value="1"/>
</dbReference>
<sequence>MRLTSLIRTSARIPLLQALKTSIATVVAWYVASAVLPSQMPVFAAVGALLVVQPSLHQSAGKAIERSIGVVGGVLIATGVNLVFGLQSWAILLAIVLSIMVAWAFRLSPGSSNQIPISAMLVLSIGAATPDYAWHRILETLIGVAIGFLINAAIVPPVILAPAQREAAQLAEAVAAQLDELAAALPAKQTRAQLDSLMISARLLRPMRDKALAAIRLGEESLTLNPRRSNHRDRLMETKALIQTLSALTNRVVGMSRAFHDHYDDDLGDEPTVRAIAQELSRAAHDLRLLADARIIDGRDPDLSVPVEEPLLTAPITVHKPNPLHWILIGSLMEDLRRVREEITGDA</sequence>
<keyword evidence="8" id="KW-1185">Reference proteome</keyword>